<gene>
    <name evidence="1" type="ORF">H8792_009715</name>
</gene>
<sequence>MKSSRGFLLLSLAAVLSVAASILIFSYSSKWLFSLQQAQFELRMQSLLDAKKRLLAFAVLQPERYLTDTSGVFQSADEQPSPGYFPCVDLDANGLLTDSETRCGKMFSGSADSGFAPDPDRISCSRSPCVGFLPGRIVSRHYYFSETARFYYFVDERFVHSNPNYSNQQLYRFAPIAPSVMDTAKGGREPVLVINGRSGYVALLIDPGVDGLNEENRDGDSVFVQGSQSESALQDLVVGIHWSELAKWLESRLCAEKEKYIAAMSLESGDGRHWFREYDQVVNPLGANGFEWSCP</sequence>
<protein>
    <submittedName>
        <fullName evidence="1">Uncharacterized protein</fullName>
    </submittedName>
</protein>
<accession>A0ABS0BXU3</accession>
<evidence type="ECO:0000313" key="2">
    <source>
        <dbReference type="Proteomes" id="UP001193680"/>
    </source>
</evidence>
<comment type="caution">
    <text evidence="1">The sequence shown here is derived from an EMBL/GenBank/DDBJ whole genome shotgun (WGS) entry which is preliminary data.</text>
</comment>
<dbReference type="Proteomes" id="UP001193680">
    <property type="component" value="Unassembled WGS sequence"/>
</dbReference>
<evidence type="ECO:0000313" key="1">
    <source>
        <dbReference type="EMBL" id="MBF6058617.1"/>
    </source>
</evidence>
<name>A0ABS0BXU3_9GAMM</name>
<dbReference type="EMBL" id="JACBGI020000022">
    <property type="protein sequence ID" value="MBF6058617.1"/>
    <property type="molecule type" value="Genomic_DNA"/>
</dbReference>
<keyword evidence="2" id="KW-1185">Reference proteome</keyword>
<reference evidence="1 2" key="1">
    <citation type="submission" date="2020-11" db="EMBL/GenBank/DDBJ databases">
        <title>Sulfur oxidizing isolate from Hospital Hole Sinkhole.</title>
        <authorList>
            <person name="Scott K.M."/>
        </authorList>
    </citation>
    <scope>NUCLEOTIDE SEQUENCE [LARGE SCALE GENOMIC DNA]</scope>
    <source>
        <strain evidence="1 2">HH1</strain>
    </source>
</reference>
<dbReference type="RefSeq" id="WP_185978762.1">
    <property type="nucleotide sequence ID" value="NZ_JACBGI020000022.1"/>
</dbReference>
<organism evidence="1 2">
    <name type="scientific">Thiomicrorhabdus heinhorstiae</name>
    <dbReference type="NCBI Taxonomy" id="2748010"/>
    <lineage>
        <taxon>Bacteria</taxon>
        <taxon>Pseudomonadati</taxon>
        <taxon>Pseudomonadota</taxon>
        <taxon>Gammaproteobacteria</taxon>
        <taxon>Thiotrichales</taxon>
        <taxon>Piscirickettsiaceae</taxon>
        <taxon>Thiomicrorhabdus</taxon>
    </lineage>
</organism>
<proteinExistence type="predicted"/>